<comment type="caution">
    <text evidence="6">The sequence shown here is derived from an EMBL/GenBank/DDBJ whole genome shotgun (WGS) entry which is preliminary data.</text>
</comment>
<dbReference type="InterPro" id="IPR001841">
    <property type="entry name" value="Znf_RING"/>
</dbReference>
<dbReference type="Proteomes" id="UP001283361">
    <property type="component" value="Unassembled WGS sequence"/>
</dbReference>
<accession>A0AAE1A3W0</accession>
<keyword evidence="7" id="KW-1185">Reference proteome</keyword>
<keyword evidence="1 3" id="KW-0863">Zinc-finger</keyword>
<sequence>MLLSLSDNLVKEEHHCSMLKEKTGDYLKQSRLWTSSTPNNRFDCVVEGSENPPNPLEHRIIKSSGAQIRTLTAAGAEADELHKNIRRSQAVKELEKHFKEYEHQKSFLLSISESHSGFLKETGRKAIHFMLAKSQRTTIIDLTAAYVYVKLGRKPTATEVFSTMLEYDFQEDTIVKLFTDYVKTEPGTKALKSMLNSSSTDHQQSNECGASNTFTHSSTKTSTQQEPLKIIVDRLQETHSHWTEKQASSVSNSDELNSGRKPITTENSLSKNHMIKMLVEKENAKLKDRMLCKICKQRQISVVLLPCGHFVLCDVCSGPCQVCPCCQKAVLAEKKTFLS</sequence>
<evidence type="ECO:0000313" key="7">
    <source>
        <dbReference type="Proteomes" id="UP001283361"/>
    </source>
</evidence>
<dbReference type="AlphaFoldDB" id="A0AAE1A3W0"/>
<feature type="region of interest" description="Disordered" evidence="4">
    <location>
        <begin position="194"/>
        <end position="225"/>
    </location>
</feature>
<dbReference type="PROSITE" id="PS50089">
    <property type="entry name" value="ZF_RING_2"/>
    <property type="match status" value="1"/>
</dbReference>
<dbReference type="Pfam" id="PF13920">
    <property type="entry name" value="zf-C3HC4_3"/>
    <property type="match status" value="1"/>
</dbReference>
<dbReference type="InterPro" id="IPR013083">
    <property type="entry name" value="Znf_RING/FYVE/PHD"/>
</dbReference>
<evidence type="ECO:0000256" key="2">
    <source>
        <dbReference type="ARBA" id="ARBA00022833"/>
    </source>
</evidence>
<evidence type="ECO:0000313" key="6">
    <source>
        <dbReference type="EMBL" id="KAK3780864.1"/>
    </source>
</evidence>
<evidence type="ECO:0000256" key="1">
    <source>
        <dbReference type="ARBA" id="ARBA00022771"/>
    </source>
</evidence>
<feature type="domain" description="RING-type" evidence="5">
    <location>
        <begin position="292"/>
        <end position="327"/>
    </location>
</feature>
<dbReference type="Gene3D" id="3.30.40.10">
    <property type="entry name" value="Zinc/RING finger domain, C3HC4 (zinc finger)"/>
    <property type="match status" value="1"/>
</dbReference>
<reference evidence="6" key="1">
    <citation type="journal article" date="2023" name="G3 (Bethesda)">
        <title>A reference genome for the long-term kleptoplast-retaining sea slug Elysia crispata morphotype clarki.</title>
        <authorList>
            <person name="Eastman K.E."/>
            <person name="Pendleton A.L."/>
            <person name="Shaikh M.A."/>
            <person name="Suttiyut T."/>
            <person name="Ogas R."/>
            <person name="Tomko P."/>
            <person name="Gavelis G."/>
            <person name="Widhalm J.R."/>
            <person name="Wisecaver J.H."/>
        </authorList>
    </citation>
    <scope>NUCLEOTIDE SEQUENCE</scope>
    <source>
        <strain evidence="6">ECLA1</strain>
    </source>
</reference>
<dbReference type="GO" id="GO:0008270">
    <property type="term" value="F:zinc ion binding"/>
    <property type="evidence" value="ECO:0007669"/>
    <property type="project" value="UniProtKB-KW"/>
</dbReference>
<organism evidence="6 7">
    <name type="scientific">Elysia crispata</name>
    <name type="common">lettuce slug</name>
    <dbReference type="NCBI Taxonomy" id="231223"/>
    <lineage>
        <taxon>Eukaryota</taxon>
        <taxon>Metazoa</taxon>
        <taxon>Spiralia</taxon>
        <taxon>Lophotrochozoa</taxon>
        <taxon>Mollusca</taxon>
        <taxon>Gastropoda</taxon>
        <taxon>Heterobranchia</taxon>
        <taxon>Euthyneura</taxon>
        <taxon>Panpulmonata</taxon>
        <taxon>Sacoglossa</taxon>
        <taxon>Placobranchoidea</taxon>
        <taxon>Plakobranchidae</taxon>
        <taxon>Elysia</taxon>
    </lineage>
</organism>
<feature type="region of interest" description="Disordered" evidence="4">
    <location>
        <begin position="242"/>
        <end position="267"/>
    </location>
</feature>
<dbReference type="EMBL" id="JAWDGP010002677">
    <property type="protein sequence ID" value="KAK3780864.1"/>
    <property type="molecule type" value="Genomic_DNA"/>
</dbReference>
<protein>
    <recommendedName>
        <fullName evidence="5">RING-type domain-containing protein</fullName>
    </recommendedName>
</protein>
<gene>
    <name evidence="6" type="ORF">RRG08_019815</name>
</gene>
<evidence type="ECO:0000256" key="4">
    <source>
        <dbReference type="SAM" id="MobiDB-lite"/>
    </source>
</evidence>
<keyword evidence="1 3" id="KW-0479">Metal-binding</keyword>
<evidence type="ECO:0000256" key="3">
    <source>
        <dbReference type="PROSITE-ProRule" id="PRU00175"/>
    </source>
</evidence>
<keyword evidence="2" id="KW-0862">Zinc</keyword>
<evidence type="ECO:0000259" key="5">
    <source>
        <dbReference type="PROSITE" id="PS50089"/>
    </source>
</evidence>
<proteinExistence type="predicted"/>
<dbReference type="SUPFAM" id="SSF57924">
    <property type="entry name" value="Inhibitor of apoptosis (IAP) repeat"/>
    <property type="match status" value="1"/>
</dbReference>
<feature type="compositionally biased region" description="Polar residues" evidence="4">
    <location>
        <begin position="245"/>
        <end position="256"/>
    </location>
</feature>
<name>A0AAE1A3W0_9GAST</name>